<comment type="caution">
    <text evidence="1">The sequence shown here is derived from an EMBL/GenBank/DDBJ whole genome shotgun (WGS) entry which is preliminary data.</text>
</comment>
<proteinExistence type="predicted"/>
<accession>A0A413T0D6</accession>
<dbReference type="PANTHER" id="PTHR35532">
    <property type="entry name" value="SIMILAR TO POLYHYDROXYALKANOATE DEPOLYMERASE"/>
    <property type="match status" value="1"/>
</dbReference>
<evidence type="ECO:0008006" key="3">
    <source>
        <dbReference type="Google" id="ProtNLM"/>
    </source>
</evidence>
<organism evidence="1 2">
    <name type="scientific">Phocaeicola coprophilus</name>
    <dbReference type="NCBI Taxonomy" id="387090"/>
    <lineage>
        <taxon>Bacteria</taxon>
        <taxon>Pseudomonadati</taxon>
        <taxon>Bacteroidota</taxon>
        <taxon>Bacteroidia</taxon>
        <taxon>Bacteroidales</taxon>
        <taxon>Bacteroidaceae</taxon>
        <taxon>Phocaeicola</taxon>
    </lineage>
</organism>
<dbReference type="PANTHER" id="PTHR35532:SF5">
    <property type="entry name" value="CARBOHYDRATE-BINDING DOMAIN-CONTAINING PROTEIN"/>
    <property type="match status" value="1"/>
</dbReference>
<dbReference type="EMBL" id="QSFT01000013">
    <property type="protein sequence ID" value="RHA75908.1"/>
    <property type="molecule type" value="Genomic_DNA"/>
</dbReference>
<dbReference type="AlphaFoldDB" id="A0A413T0D6"/>
<dbReference type="Proteomes" id="UP000283855">
    <property type="component" value="Unassembled WGS sequence"/>
</dbReference>
<sequence>MKGNNCMGKIFGWGVVWMLLLFAGGCSTGEERQLDEALKLAGDNRKELEKVLDYYAGDSLKLRAVRFLIRNMPGCYGFPESGLSGLASVYQAYDSVNRVFDYRICAEWGKEIDRLQERIPGISSGCWVADLSAVSSSYLISETERSFDAWERNVYASQISFDDFLEYVLPYRRLNGLVADGIRDTFYYRHMGKYYASAGHSWKEDTDSLLYEYRSLVHSQFFGTRIPLVDAATFERLKRGLCIHRCWYNSFLLSALGMPVAIDFVPAWGNRNNSHTWNVLVMGDRSYAFEAFWDEDRWKYKRIYNNRTCDRLWGEFRLPKVYRYTYSNHPEGPVTDRDVDRADIPSLFRNMKKLDVSNEYFETQDVCIKLTEPAPEGARYAYLAVFGYQQWHPVQWGKIGNDGSVLFRNMGKDMVYLPVYYRQGVVVPAASPFRLEADGTVRILSDDGKRGKVGLRTLFGAPTHDRNLTYLHAFRGTSFVVMEDGNPQGKLCELTDSLGIGMNRFPVVSSASCRYVRMYLPADTLAAGEIVFYTADGRVPSVRVVSEGIPLSQSSEGIRNLTDGTEATCCRCRFPEGYVDFDLGESYRLTGVGFCPYLKSQIETGNHYELLYWDKGWKRHASREGTELGWLEFEGVPLHCLLMLKNTGWPGASAERTFTVTEEGISWE</sequence>
<dbReference type="PROSITE" id="PS51257">
    <property type="entry name" value="PROKAR_LIPOPROTEIN"/>
    <property type="match status" value="1"/>
</dbReference>
<evidence type="ECO:0000313" key="1">
    <source>
        <dbReference type="EMBL" id="RHA75908.1"/>
    </source>
</evidence>
<name>A0A413T0D6_9BACT</name>
<protein>
    <recommendedName>
        <fullName evidence="3">Transglutaminase domain-containing protein</fullName>
    </recommendedName>
</protein>
<gene>
    <name evidence="1" type="ORF">DW921_07660</name>
</gene>
<reference evidence="1 2" key="1">
    <citation type="submission" date="2018-08" db="EMBL/GenBank/DDBJ databases">
        <title>A genome reference for cultivated species of the human gut microbiota.</title>
        <authorList>
            <person name="Zou Y."/>
            <person name="Xue W."/>
            <person name="Luo G."/>
        </authorList>
    </citation>
    <scope>NUCLEOTIDE SEQUENCE [LARGE SCALE GENOMIC DNA]</scope>
    <source>
        <strain evidence="1 2">AM42-38</strain>
    </source>
</reference>
<evidence type="ECO:0000313" key="2">
    <source>
        <dbReference type="Proteomes" id="UP000283855"/>
    </source>
</evidence>